<evidence type="ECO:0000256" key="7">
    <source>
        <dbReference type="ARBA" id="ARBA00023316"/>
    </source>
</evidence>
<keyword evidence="12" id="KW-1185">Reference proteome</keyword>
<evidence type="ECO:0000313" key="12">
    <source>
        <dbReference type="Proteomes" id="UP000005666"/>
    </source>
</evidence>
<comment type="similarity">
    <text evidence="2 8">Belongs to the glycosyl hydrolase 72 family.</text>
</comment>
<keyword evidence="8" id="KW-0808">Transferase</keyword>
<dbReference type="AlphaFoldDB" id="G8BV08"/>
<dbReference type="Pfam" id="PF07983">
    <property type="entry name" value="X8"/>
    <property type="match status" value="1"/>
</dbReference>
<dbReference type="GO" id="GO:0030476">
    <property type="term" value="P:ascospore wall assembly"/>
    <property type="evidence" value="ECO:0007669"/>
    <property type="project" value="EnsemblFungi"/>
</dbReference>
<proteinExistence type="inferred from homology"/>
<comment type="subcellular location">
    <subcellularLocation>
        <location evidence="8">Cell membrane</location>
        <topology evidence="8">Lipid-anchor</topology>
        <topology evidence="8">GPI-anchor</topology>
    </subcellularLocation>
    <subcellularLocation>
        <location evidence="1">Membrane</location>
        <topology evidence="1">Lipid-anchor</topology>
        <topology evidence="1">GPI-anchor</topology>
    </subcellularLocation>
</comment>
<accession>G8BV08</accession>
<dbReference type="STRING" id="1071381.G8BV08"/>
<dbReference type="PANTHER" id="PTHR31468">
    <property type="entry name" value="1,3-BETA-GLUCANOSYLTRANSFERASE GAS1"/>
    <property type="match status" value="1"/>
</dbReference>
<dbReference type="OrthoDB" id="421038at2759"/>
<feature type="domain" description="X8" evidence="10">
    <location>
        <begin position="424"/>
        <end position="492"/>
    </location>
</feature>
<feature type="region of interest" description="Disordered" evidence="9">
    <location>
        <begin position="535"/>
        <end position="559"/>
    </location>
</feature>
<keyword evidence="8" id="KW-0472">Membrane</keyword>
<dbReference type="OMA" id="ICLRDIP"/>
<keyword evidence="4 8" id="KW-0732">Signal</keyword>
<keyword evidence="3 8" id="KW-0336">GPI-anchor</keyword>
<dbReference type="Gene3D" id="1.20.58.1040">
    <property type="match status" value="1"/>
</dbReference>
<dbReference type="InterPro" id="IPR004886">
    <property type="entry name" value="Glucanosyltransferase"/>
</dbReference>
<evidence type="ECO:0000256" key="3">
    <source>
        <dbReference type="ARBA" id="ARBA00022622"/>
    </source>
</evidence>
<dbReference type="KEGG" id="tpf:TPHA_0F01040"/>
<dbReference type="GO" id="GO:0098552">
    <property type="term" value="C:side of membrane"/>
    <property type="evidence" value="ECO:0007669"/>
    <property type="project" value="UniProtKB-KW"/>
</dbReference>
<dbReference type="FunFam" id="3.20.20.80:FF:000038">
    <property type="entry name" value="1,3-beta-glucanosyltransferase"/>
    <property type="match status" value="1"/>
</dbReference>
<dbReference type="SMART" id="SM00768">
    <property type="entry name" value="X8"/>
    <property type="match status" value="1"/>
</dbReference>
<evidence type="ECO:0000259" key="10">
    <source>
        <dbReference type="SMART" id="SM00768"/>
    </source>
</evidence>
<keyword evidence="8" id="KW-0449">Lipoprotein</keyword>
<evidence type="ECO:0000256" key="8">
    <source>
        <dbReference type="RuleBase" id="RU361209"/>
    </source>
</evidence>
<evidence type="ECO:0000256" key="1">
    <source>
        <dbReference type="ARBA" id="ARBA00004589"/>
    </source>
</evidence>
<dbReference type="GeneID" id="11535648"/>
<dbReference type="GO" id="GO:0042124">
    <property type="term" value="F:1,3-beta-glucanosyltransferase activity"/>
    <property type="evidence" value="ECO:0007669"/>
    <property type="project" value="EnsemblFungi"/>
</dbReference>
<dbReference type="GO" id="GO:0005886">
    <property type="term" value="C:plasma membrane"/>
    <property type="evidence" value="ECO:0007669"/>
    <property type="project" value="UniProtKB-SubCell"/>
</dbReference>
<evidence type="ECO:0000256" key="5">
    <source>
        <dbReference type="ARBA" id="ARBA00023157"/>
    </source>
</evidence>
<keyword evidence="6" id="KW-0325">Glycoprotein</keyword>
<dbReference type="Proteomes" id="UP000005666">
    <property type="component" value="Chromosome 6"/>
</dbReference>
<dbReference type="RefSeq" id="XP_003686024.1">
    <property type="nucleotide sequence ID" value="XM_003685976.1"/>
</dbReference>
<sequence>MRLIFFYLIQYLYISICTAASIKANLPVIEVIGNKFFNSETHEQFFLKGIAYQPSRSLDMLMDADETFETKYIDPLADPDICLRDIPYLKKLNINTIRVYSIDPTKSHETCMQALANEGIYVLLDLAEPDVSIARDNPTWDVTIWKRYRDVIDAMSQYTNILGYFAGNEVTNDTSNTDASPFVKAAIRDTKMYIKKNSYREIPVGYSTNDDVDTRDNLAKYFVCKNEDKSADSSMMVADFYGINMYEWCGYSSYGTSGYKDRTEEFRDYPVPIFFSEFGCNLVRPRPFTEVSALFGSKMSNVWSGGLAYMYFEEENQYGVVEVSKKNSKIVKELPDFNYLETQYKNANPSGVTKEEYLNSASYKNLINNIECPKNSLNNEFFEEELELAWEATTNNLPSTPNTEECACLSSYLPCKALIGESLVNTFNVENHFKYLCGQVNCQEIIADGKAGVYGIYSSCSTEQKLSFLLSKLYYNNLHEGTMRKSDKICPVQDKGFFYNKKYDTFNNGNIDNVCSRENIMSIEKALKSDYTRANNNKVSDPLKGGNKKDTQRGTEMNEGSKYSTKVGMLAIFFFLATSLL</sequence>
<dbReference type="Pfam" id="PF03198">
    <property type="entry name" value="Glyco_hydro_72"/>
    <property type="match status" value="1"/>
</dbReference>
<dbReference type="EC" id="2.4.1.-" evidence="8"/>
<feature type="signal peptide" evidence="8">
    <location>
        <begin position="1"/>
        <end position="19"/>
    </location>
</feature>
<keyword evidence="7" id="KW-0961">Cell wall biogenesis/degradation</keyword>
<evidence type="ECO:0000313" key="11">
    <source>
        <dbReference type="EMBL" id="CCE63590.1"/>
    </source>
</evidence>
<dbReference type="EMBL" id="HE612861">
    <property type="protein sequence ID" value="CCE63590.1"/>
    <property type="molecule type" value="Genomic_DNA"/>
</dbReference>
<gene>
    <name evidence="11" type="primary">TPHA0F01040</name>
    <name evidence="11" type="ordered locus">TPHA_0F01040</name>
</gene>
<dbReference type="Gene3D" id="3.20.20.80">
    <property type="entry name" value="Glycosidases"/>
    <property type="match status" value="1"/>
</dbReference>
<evidence type="ECO:0000256" key="9">
    <source>
        <dbReference type="SAM" id="MobiDB-lite"/>
    </source>
</evidence>
<dbReference type="HOGENOM" id="CLU_021855_2_0_1"/>
<evidence type="ECO:0000256" key="6">
    <source>
        <dbReference type="ARBA" id="ARBA00023180"/>
    </source>
</evidence>
<dbReference type="GO" id="GO:0071970">
    <property type="term" value="P:fungal-type cell wall (1-&gt;3)-beta-D-glucan biosynthetic process"/>
    <property type="evidence" value="ECO:0007669"/>
    <property type="project" value="TreeGrafter"/>
</dbReference>
<organism evidence="11 12">
    <name type="scientific">Tetrapisispora phaffii (strain ATCC 24235 / CBS 4417 / NBRC 1672 / NRRL Y-8282 / UCD 70-5)</name>
    <name type="common">Yeast</name>
    <name type="synonym">Fabospora phaffii</name>
    <dbReference type="NCBI Taxonomy" id="1071381"/>
    <lineage>
        <taxon>Eukaryota</taxon>
        <taxon>Fungi</taxon>
        <taxon>Dikarya</taxon>
        <taxon>Ascomycota</taxon>
        <taxon>Saccharomycotina</taxon>
        <taxon>Saccharomycetes</taxon>
        <taxon>Saccharomycetales</taxon>
        <taxon>Saccharomycetaceae</taxon>
        <taxon>Tetrapisispora</taxon>
    </lineage>
</organism>
<protein>
    <recommendedName>
        <fullName evidence="8">1,3-beta-glucanosyltransferase</fullName>
        <ecNumber evidence="8">2.4.1.-</ecNumber>
    </recommendedName>
</protein>
<dbReference type="PANTHER" id="PTHR31468:SF10">
    <property type="entry name" value="1,3-BETA-GLUCANOSYLTRANSFERASE GAS2"/>
    <property type="match status" value="1"/>
</dbReference>
<reference evidence="11 12" key="1">
    <citation type="journal article" date="2011" name="Proc. Natl. Acad. Sci. U.S.A.">
        <title>Evolutionary erosion of yeast sex chromosomes by mating-type switching accidents.</title>
        <authorList>
            <person name="Gordon J.L."/>
            <person name="Armisen D."/>
            <person name="Proux-Wera E."/>
            <person name="Oheigeartaigh S.S."/>
            <person name="Byrne K.P."/>
            <person name="Wolfe K.H."/>
        </authorList>
    </citation>
    <scope>NUCLEOTIDE SEQUENCE [LARGE SCALE GENOMIC DNA]</scope>
    <source>
        <strain evidence="12">ATCC 24235 / CBS 4417 / NBRC 1672 / NRRL Y-8282 / UCD 70-5</strain>
    </source>
</reference>
<name>G8BV08_TETPH</name>
<evidence type="ECO:0000256" key="2">
    <source>
        <dbReference type="ARBA" id="ARBA00007528"/>
    </source>
</evidence>
<dbReference type="InterPro" id="IPR017853">
    <property type="entry name" value="GH"/>
</dbReference>
<feature type="chain" id="PRO_5005132962" description="1,3-beta-glucanosyltransferase" evidence="8">
    <location>
        <begin position="20"/>
        <end position="581"/>
    </location>
</feature>
<comment type="function">
    <text evidence="8">Splits internally a 1,3-beta-glucan molecule and transfers the newly generated reducing end (the donor) to the non-reducing end of another 1,3-beta-glucan molecule (the acceptor) forming a 1,3-beta linkage, resulting in the elongation of 1,3-beta-glucan chains in the cell wall.</text>
</comment>
<dbReference type="eggNOG" id="ENOG502QRZZ">
    <property type="taxonomic scope" value="Eukaryota"/>
</dbReference>
<keyword evidence="5" id="KW-1015">Disulfide bond</keyword>
<dbReference type="SUPFAM" id="SSF51445">
    <property type="entry name" value="(Trans)glycosidases"/>
    <property type="match status" value="1"/>
</dbReference>
<evidence type="ECO:0000256" key="4">
    <source>
        <dbReference type="ARBA" id="ARBA00022729"/>
    </source>
</evidence>
<dbReference type="InterPro" id="IPR012946">
    <property type="entry name" value="X8"/>
</dbReference>